<reference evidence="1" key="1">
    <citation type="submission" date="2016-07" db="EMBL/GenBank/DDBJ databases">
        <title>De novo transcriptome assembly of four accessions of the metal hyperaccumulator plant Noccaea caerulescens.</title>
        <authorList>
            <person name="Blande D."/>
            <person name="Halimaa P."/>
            <person name="Tervahauta A.I."/>
            <person name="Aarts M.G."/>
            <person name="Karenlampi S.O."/>
        </authorList>
    </citation>
    <scope>NUCLEOTIDE SEQUENCE</scope>
</reference>
<sequence length="121" mass="12888">MFKLIPRMFALRAVQRQAAASRSASPLMRVQHGSTGGFPRVMLSRPLSTLAQTPSLRASLGHLAVAGLGLGLGLGLGFGLGEGKPQLPVAEIAVKNRMLTIKKRAKELVVLKAIVKKFSFV</sequence>
<dbReference type="EMBL" id="GEVI01011318">
    <property type="protein sequence ID" value="JAU21002.1"/>
    <property type="molecule type" value="Transcribed_RNA"/>
</dbReference>
<dbReference type="EMBL" id="GEVK01003288">
    <property type="protein sequence ID" value="JAU49544.1"/>
    <property type="molecule type" value="Transcribed_RNA"/>
</dbReference>
<organism evidence="1">
    <name type="scientific">Noccaea caerulescens</name>
    <name type="common">Alpine penny-cress</name>
    <name type="synonym">Thlaspi caerulescens</name>
    <dbReference type="NCBI Taxonomy" id="107243"/>
    <lineage>
        <taxon>Eukaryota</taxon>
        <taxon>Viridiplantae</taxon>
        <taxon>Streptophyta</taxon>
        <taxon>Embryophyta</taxon>
        <taxon>Tracheophyta</taxon>
        <taxon>Spermatophyta</taxon>
        <taxon>Magnoliopsida</taxon>
        <taxon>eudicotyledons</taxon>
        <taxon>Gunneridae</taxon>
        <taxon>Pentapetalae</taxon>
        <taxon>rosids</taxon>
        <taxon>malvids</taxon>
        <taxon>Brassicales</taxon>
        <taxon>Brassicaceae</taxon>
        <taxon>Coluteocarpeae</taxon>
        <taxon>Noccaea</taxon>
    </lineage>
</organism>
<gene>
    <name evidence="1" type="ORF">GA_TR6706_c0_g1_i1_g.22624</name>
    <name evidence="2" type="ORF">LC_TR17714_c0_g1_i1_g.60305</name>
</gene>
<accession>A0A1J3DM00</accession>
<evidence type="ECO:0000313" key="1">
    <source>
        <dbReference type="EMBL" id="JAU21002.1"/>
    </source>
</evidence>
<evidence type="ECO:0000313" key="2">
    <source>
        <dbReference type="EMBL" id="JAU49544.1"/>
    </source>
</evidence>
<proteinExistence type="predicted"/>
<name>A0A1J3DM00_NOCCA</name>
<dbReference type="AlphaFoldDB" id="A0A1J3DM00"/>
<protein>
    <submittedName>
        <fullName evidence="1">Uncharacterized protein</fullName>
    </submittedName>
</protein>